<gene>
    <name evidence="1" type="ORF">EL26_07650</name>
</gene>
<dbReference type="AlphaFoldDB" id="A0A074LRP3"/>
<protein>
    <recommendedName>
        <fullName evidence="3">DUF1641 domain-containing protein</fullName>
    </recommendedName>
</protein>
<dbReference type="Proteomes" id="UP000027931">
    <property type="component" value="Unassembled WGS sequence"/>
</dbReference>
<dbReference type="RefSeq" id="WP_038086180.1">
    <property type="nucleotide sequence ID" value="NZ_JMIR01000008.1"/>
</dbReference>
<dbReference type="Pfam" id="PF07849">
    <property type="entry name" value="DUF1641"/>
    <property type="match status" value="1"/>
</dbReference>
<evidence type="ECO:0008006" key="3">
    <source>
        <dbReference type="Google" id="ProtNLM"/>
    </source>
</evidence>
<name>A0A074LRP3_9BACL</name>
<keyword evidence="2" id="KW-1185">Reference proteome</keyword>
<accession>A0A074LRP3</accession>
<proteinExistence type="predicted"/>
<dbReference type="InterPro" id="IPR012440">
    <property type="entry name" value="DUF1641"/>
</dbReference>
<dbReference type="eggNOG" id="COG2427">
    <property type="taxonomic scope" value="Bacteria"/>
</dbReference>
<reference evidence="1 2" key="1">
    <citation type="journal article" date="2013" name="Int. J. Syst. Evol. Microbiol.">
        <title>Tumebacillus flagellatus sp. nov., an alpha-amylase/pullulanase-producing bacterium isolated from cassava wastewater.</title>
        <authorList>
            <person name="Wang Q."/>
            <person name="Xie N."/>
            <person name="Qin Y."/>
            <person name="Shen N."/>
            <person name="Zhu J."/>
            <person name="Mi H."/>
            <person name="Huang R."/>
        </authorList>
    </citation>
    <scope>NUCLEOTIDE SEQUENCE [LARGE SCALE GENOMIC DNA]</scope>
    <source>
        <strain evidence="1 2">GST4</strain>
    </source>
</reference>
<evidence type="ECO:0000313" key="1">
    <source>
        <dbReference type="EMBL" id="KEO83784.1"/>
    </source>
</evidence>
<dbReference type="EMBL" id="JMIR01000008">
    <property type="protein sequence ID" value="KEO83784.1"/>
    <property type="molecule type" value="Genomic_DNA"/>
</dbReference>
<evidence type="ECO:0000313" key="2">
    <source>
        <dbReference type="Proteomes" id="UP000027931"/>
    </source>
</evidence>
<dbReference type="PANTHER" id="PTHR38433:SF1">
    <property type="entry name" value="DUF1641 DOMAIN-CONTAINING PROTEIN"/>
    <property type="match status" value="1"/>
</dbReference>
<comment type="caution">
    <text evidence="1">The sequence shown here is derived from an EMBL/GenBank/DDBJ whole genome shotgun (WGS) entry which is preliminary data.</text>
</comment>
<dbReference type="PANTHER" id="PTHR38433">
    <property type="match status" value="1"/>
</dbReference>
<dbReference type="STRING" id="1157490.EL26_07650"/>
<dbReference type="OrthoDB" id="147801at2"/>
<organism evidence="1 2">
    <name type="scientific">Tumebacillus flagellatus</name>
    <dbReference type="NCBI Taxonomy" id="1157490"/>
    <lineage>
        <taxon>Bacteria</taxon>
        <taxon>Bacillati</taxon>
        <taxon>Bacillota</taxon>
        <taxon>Bacilli</taxon>
        <taxon>Bacillales</taxon>
        <taxon>Alicyclobacillaceae</taxon>
        <taxon>Tumebacillus</taxon>
    </lineage>
</organism>
<sequence>MAKAITHIEASVPNEVEEREQAIQEILSSAAKNKEALLLFMEMLGDLHRGGFLEAADAFLKNRHKISRIGINQLNKSGAQHIIKNGMGALQFLAGVDPNKLNAMLGAVSTGIDRAVEAPEGNERPGLWGMVKQMREPGVQSSLGVLMNFLRGMGDGLEQNRVH</sequence>